<dbReference type="GO" id="GO:0065002">
    <property type="term" value="P:intracellular protein transmembrane transport"/>
    <property type="evidence" value="ECO:0007669"/>
    <property type="project" value="UniProtKB-UniRule"/>
</dbReference>
<dbReference type="PRINTS" id="PR00702">
    <property type="entry name" value="ACRIFLAVINRP"/>
</dbReference>
<comment type="subcellular location">
    <subcellularLocation>
        <location evidence="1 10">Cell membrane</location>
        <topology evidence="1 10">Multi-pass membrane protein</topology>
    </subcellularLocation>
</comment>
<evidence type="ECO:0000256" key="1">
    <source>
        <dbReference type="ARBA" id="ARBA00004651"/>
    </source>
</evidence>
<dbReference type="GO" id="GO:0043952">
    <property type="term" value="P:protein transport by the Sec complex"/>
    <property type="evidence" value="ECO:0007669"/>
    <property type="project" value="UniProtKB-UniRule"/>
</dbReference>
<feature type="transmembrane region" description="Helical" evidence="10">
    <location>
        <begin position="372"/>
        <end position="393"/>
    </location>
</feature>
<dbReference type="SUPFAM" id="SSF82866">
    <property type="entry name" value="Multidrug efflux transporter AcrB transmembrane domain"/>
    <property type="match status" value="1"/>
</dbReference>
<evidence type="ECO:0000256" key="6">
    <source>
        <dbReference type="ARBA" id="ARBA00022927"/>
    </source>
</evidence>
<dbReference type="InterPro" id="IPR048634">
    <property type="entry name" value="SecD_SecF_C"/>
</dbReference>
<dbReference type="Gene3D" id="3.30.1360.200">
    <property type="match status" value="1"/>
</dbReference>
<keyword evidence="5 10" id="KW-0812">Transmembrane</keyword>
<dbReference type="Pfam" id="PF02355">
    <property type="entry name" value="SecD_SecF_C"/>
    <property type="match status" value="1"/>
</dbReference>
<evidence type="ECO:0000256" key="3">
    <source>
        <dbReference type="ARBA" id="ARBA00022475"/>
    </source>
</evidence>
<keyword evidence="7 10" id="KW-1133">Transmembrane helix</keyword>
<dbReference type="FunFam" id="3.30.1360.200:FF:000002">
    <property type="entry name" value="Preprotein translocase subunit SecD"/>
    <property type="match status" value="1"/>
</dbReference>
<dbReference type="OrthoDB" id="9805019at2"/>
<evidence type="ECO:0000256" key="9">
    <source>
        <dbReference type="ARBA" id="ARBA00023136"/>
    </source>
</evidence>
<comment type="similarity">
    <text evidence="10">Belongs to the SecD/SecF family. SecD subfamily.</text>
</comment>
<dbReference type="Gene3D" id="1.20.1640.10">
    <property type="entry name" value="Multidrug efflux transporter AcrB transmembrane domain"/>
    <property type="match status" value="1"/>
</dbReference>
<dbReference type="Pfam" id="PF21760">
    <property type="entry name" value="SecD_1st"/>
    <property type="match status" value="1"/>
</dbReference>
<keyword evidence="4" id="KW-0997">Cell inner membrane</keyword>
<keyword evidence="6 10" id="KW-0653">Protein transport</keyword>
<proteinExistence type="inferred from homology"/>
<dbReference type="PANTHER" id="PTHR30081">
    <property type="entry name" value="PROTEIN-EXPORT MEMBRANE PROTEIN SEC"/>
    <property type="match status" value="1"/>
</dbReference>
<keyword evidence="2 10" id="KW-0813">Transport</keyword>
<dbReference type="Proteomes" id="UP000482487">
    <property type="component" value="Unassembled WGS sequence"/>
</dbReference>
<evidence type="ECO:0000259" key="13">
    <source>
        <dbReference type="Pfam" id="PF22599"/>
    </source>
</evidence>
<evidence type="ECO:0000256" key="4">
    <source>
        <dbReference type="ARBA" id="ARBA00022519"/>
    </source>
</evidence>
<comment type="subunit">
    <text evidence="10">Forms a complex with SecF. Part of the essential Sec protein translocation apparatus which comprises SecA, SecYEG and auxiliary proteins SecDF. Other proteins may also be involved.</text>
</comment>
<keyword evidence="3 10" id="KW-1003">Cell membrane</keyword>
<dbReference type="InterPro" id="IPR048631">
    <property type="entry name" value="SecD_1st"/>
</dbReference>
<evidence type="ECO:0000313" key="14">
    <source>
        <dbReference type="EMBL" id="MYL83136.1"/>
    </source>
</evidence>
<reference evidence="14 15" key="1">
    <citation type="submission" date="2020-01" db="EMBL/GenBank/DDBJ databases">
        <title>Genome sequence of Desulfovibrio aerotolerans DSM 16695(T).</title>
        <authorList>
            <person name="Karnachuk O."/>
            <person name="Avakyan M."/>
            <person name="Mardanov A."/>
            <person name="Kadnikov V."/>
            <person name="Ravin N."/>
        </authorList>
    </citation>
    <scope>NUCLEOTIDE SEQUENCE [LARGE SCALE GENOMIC DNA]</scope>
    <source>
        <strain evidence="14 15">DSM 16695</strain>
    </source>
</reference>
<keyword evidence="15" id="KW-1185">Reference proteome</keyword>
<evidence type="ECO:0000256" key="5">
    <source>
        <dbReference type="ARBA" id="ARBA00022692"/>
    </source>
</evidence>
<dbReference type="InterPro" id="IPR022813">
    <property type="entry name" value="SecD/SecF_arch_bac"/>
</dbReference>
<feature type="domain" description="SecDF P1 head subdomain" evidence="13">
    <location>
        <begin position="247"/>
        <end position="350"/>
    </location>
</feature>
<comment type="function">
    <text evidence="10">Part of the Sec protein translocase complex. Interacts with the SecYEG preprotein conducting channel. SecDF uses the proton motive force (PMF) to complete protein translocation after the ATP-dependent function of SecA.</text>
</comment>
<dbReference type="Gene3D" id="3.30.70.3400">
    <property type="match status" value="2"/>
</dbReference>
<evidence type="ECO:0000313" key="15">
    <source>
        <dbReference type="Proteomes" id="UP000482487"/>
    </source>
</evidence>
<protein>
    <recommendedName>
        <fullName evidence="10">Protein translocase subunit SecD</fullName>
    </recommendedName>
</protein>
<name>A0A7C9NJB8_9BACT</name>
<keyword evidence="9 10" id="KW-0472">Membrane</keyword>
<dbReference type="InterPro" id="IPR005791">
    <property type="entry name" value="SecD"/>
</dbReference>
<dbReference type="HAMAP" id="MF_01463_B">
    <property type="entry name" value="SecD_B"/>
    <property type="match status" value="1"/>
</dbReference>
<dbReference type="GO" id="GO:0015450">
    <property type="term" value="F:protein-transporting ATPase activity"/>
    <property type="evidence" value="ECO:0007669"/>
    <property type="project" value="InterPro"/>
</dbReference>
<dbReference type="EMBL" id="WVUD01000011">
    <property type="protein sequence ID" value="MYL83136.1"/>
    <property type="molecule type" value="Genomic_DNA"/>
</dbReference>
<dbReference type="AlphaFoldDB" id="A0A7C9NJB8"/>
<comment type="caution">
    <text evidence="14">The sequence shown here is derived from an EMBL/GenBank/DDBJ whole genome shotgun (WGS) entry which is preliminary data.</text>
</comment>
<feature type="transmembrane region" description="Helical" evidence="10">
    <location>
        <begin position="464"/>
        <end position="489"/>
    </location>
</feature>
<dbReference type="GO" id="GO:0006605">
    <property type="term" value="P:protein targeting"/>
    <property type="evidence" value="ECO:0007669"/>
    <property type="project" value="UniProtKB-UniRule"/>
</dbReference>
<feature type="transmembrane region" description="Helical" evidence="10">
    <location>
        <begin position="495"/>
        <end position="519"/>
    </location>
</feature>
<dbReference type="NCBIfam" id="TIGR01129">
    <property type="entry name" value="secD"/>
    <property type="match status" value="1"/>
</dbReference>
<keyword evidence="8 10" id="KW-0811">Translocation</keyword>
<dbReference type="InterPro" id="IPR054384">
    <property type="entry name" value="SecDF_P1_head"/>
</dbReference>
<evidence type="ECO:0000259" key="11">
    <source>
        <dbReference type="Pfam" id="PF02355"/>
    </source>
</evidence>
<feature type="transmembrane region" description="Helical" evidence="10">
    <location>
        <begin position="424"/>
        <end position="443"/>
    </location>
</feature>
<accession>A0A7C9NJB8</accession>
<evidence type="ECO:0000256" key="8">
    <source>
        <dbReference type="ARBA" id="ARBA00023010"/>
    </source>
</evidence>
<evidence type="ECO:0000259" key="12">
    <source>
        <dbReference type="Pfam" id="PF21760"/>
    </source>
</evidence>
<gene>
    <name evidence="10 14" type="primary">secD</name>
    <name evidence="14" type="ORF">GTA51_08305</name>
</gene>
<dbReference type="PANTHER" id="PTHR30081:SF1">
    <property type="entry name" value="PROTEIN TRANSLOCASE SUBUNIT SECD"/>
    <property type="match status" value="1"/>
</dbReference>
<comment type="caution">
    <text evidence="10">Lacks conserved residue(s) required for the propagation of feature annotation.</text>
</comment>
<feature type="domain" description="Protein translocase subunit SecDF P1" evidence="12">
    <location>
        <begin position="156"/>
        <end position="215"/>
    </location>
</feature>
<evidence type="ECO:0000256" key="7">
    <source>
        <dbReference type="ARBA" id="ARBA00022989"/>
    </source>
</evidence>
<dbReference type="Pfam" id="PF22599">
    <property type="entry name" value="SecDF_P1_head"/>
    <property type="match status" value="1"/>
</dbReference>
<dbReference type="GO" id="GO:0005886">
    <property type="term" value="C:plasma membrane"/>
    <property type="evidence" value="ECO:0007669"/>
    <property type="project" value="UniProtKB-SubCell"/>
</dbReference>
<organism evidence="14 15">
    <name type="scientific">Solidesulfovibrio aerotolerans</name>
    <dbReference type="NCBI Taxonomy" id="295255"/>
    <lineage>
        <taxon>Bacteria</taxon>
        <taxon>Pseudomonadati</taxon>
        <taxon>Thermodesulfobacteriota</taxon>
        <taxon>Desulfovibrionia</taxon>
        <taxon>Desulfovibrionales</taxon>
        <taxon>Desulfovibrionaceae</taxon>
        <taxon>Solidesulfovibrio</taxon>
    </lineage>
</organism>
<sequence>MTGNLRWRLAVISLVAFLGLIYMLPSLGSVKQSFLGKFLPDDVISLGLDLKGGIHLTLGVDVDKALATSLAQMGRDIRDQVKEEGIAIQRPGTTGDGKQLEFVLATPDKRDALDKYLSSHFAVLHVDSVASAPEGRFIYKLSFTQSYRDDQARMTVDQAVKTIRNRIDEFGVAEPDIRKQADNRIQIQLPGLQDPERAIKLIGKTAHLEFKVVDETVDLDKAQKGVLPPGDELSVLRHRNPDGSYLERPIALKADAVMTGESIADARANFDANNQAYVALTFTPGGSRQFERVTGENVKKQLAIVLDGKVYSAPTIQEKIGGGRASITGRFSTEEARDLAIVLRAGALPAPVNILEQRTVGPSLGQESIEKGVFSAVVGGIIVIAFMILYYGLAGAVADMALLFNLVLIVAGLAGFGATLTLPGIAGIILTIGMAVDANVIIFERIREELRRGDTARRAVDIGYSRATLTILDANVTTVIAAVVLYQFGTGPIRGFAVTLILGIVASMFTAIFFTRFLFDLWLAKRPADAALRI</sequence>
<dbReference type="InterPro" id="IPR001036">
    <property type="entry name" value="Acrflvin-R"/>
</dbReference>
<evidence type="ECO:0000256" key="2">
    <source>
        <dbReference type="ARBA" id="ARBA00022448"/>
    </source>
</evidence>
<dbReference type="NCBIfam" id="TIGR00916">
    <property type="entry name" value="2A0604s01"/>
    <property type="match status" value="1"/>
</dbReference>
<evidence type="ECO:0000256" key="10">
    <source>
        <dbReference type="HAMAP-Rule" id="MF_01463"/>
    </source>
</evidence>
<dbReference type="FunFam" id="1.20.1640.10:FF:000004">
    <property type="entry name" value="Protein translocase subunit SecD"/>
    <property type="match status" value="1"/>
</dbReference>
<dbReference type="InterPro" id="IPR055344">
    <property type="entry name" value="SecD_SecF_C_bact"/>
</dbReference>
<feature type="transmembrane region" description="Helical" evidence="10">
    <location>
        <begin position="400"/>
        <end position="418"/>
    </location>
</feature>
<feature type="domain" description="Protein export membrane protein SecD/SecF C-terminal" evidence="11">
    <location>
        <begin position="353"/>
        <end position="518"/>
    </location>
</feature>
<dbReference type="RefSeq" id="WP_160960217.1">
    <property type="nucleotide sequence ID" value="NZ_WVUD01000011.1"/>
</dbReference>